<evidence type="ECO:0000313" key="2">
    <source>
        <dbReference type="Proteomes" id="UP000887159"/>
    </source>
</evidence>
<proteinExistence type="predicted"/>
<sequence>MATIPKDGERESGGYNLLSLYLNYAPCLLIHSLTRRLVAPWLPVKKQRQRSTSALFFCFGPYWKRNLVGVDEKKGGIQWVGRMLIAHPTPCREGTIHLQTSMSSPGFEPRPYGTAVSVTNHYTGWVIFNAVKNIITEEYV</sequence>
<evidence type="ECO:0000313" key="1">
    <source>
        <dbReference type="EMBL" id="GFY34191.1"/>
    </source>
</evidence>
<comment type="caution">
    <text evidence="1">The sequence shown here is derived from an EMBL/GenBank/DDBJ whole genome shotgun (WGS) entry which is preliminary data.</text>
</comment>
<dbReference type="Proteomes" id="UP000887159">
    <property type="component" value="Unassembled WGS sequence"/>
</dbReference>
<dbReference type="EMBL" id="BMAU01021422">
    <property type="protein sequence ID" value="GFY34191.1"/>
    <property type="molecule type" value="Genomic_DNA"/>
</dbReference>
<accession>A0A8X6WHE2</accession>
<protein>
    <submittedName>
        <fullName evidence="1">Uncharacterized protein</fullName>
    </submittedName>
</protein>
<organism evidence="1 2">
    <name type="scientific">Trichonephila clavipes</name>
    <name type="common">Golden silk orbweaver</name>
    <name type="synonym">Nephila clavipes</name>
    <dbReference type="NCBI Taxonomy" id="2585209"/>
    <lineage>
        <taxon>Eukaryota</taxon>
        <taxon>Metazoa</taxon>
        <taxon>Ecdysozoa</taxon>
        <taxon>Arthropoda</taxon>
        <taxon>Chelicerata</taxon>
        <taxon>Arachnida</taxon>
        <taxon>Araneae</taxon>
        <taxon>Araneomorphae</taxon>
        <taxon>Entelegynae</taxon>
        <taxon>Araneoidea</taxon>
        <taxon>Nephilidae</taxon>
        <taxon>Trichonephila</taxon>
    </lineage>
</organism>
<reference evidence="1" key="1">
    <citation type="submission" date="2020-08" db="EMBL/GenBank/DDBJ databases">
        <title>Multicomponent nature underlies the extraordinary mechanical properties of spider dragline silk.</title>
        <authorList>
            <person name="Kono N."/>
            <person name="Nakamura H."/>
            <person name="Mori M."/>
            <person name="Yoshida Y."/>
            <person name="Ohtoshi R."/>
            <person name="Malay A.D."/>
            <person name="Moran D.A.P."/>
            <person name="Tomita M."/>
            <person name="Numata K."/>
            <person name="Arakawa K."/>
        </authorList>
    </citation>
    <scope>NUCLEOTIDE SEQUENCE</scope>
</reference>
<name>A0A8X6WHE2_TRICX</name>
<dbReference type="AlphaFoldDB" id="A0A8X6WHE2"/>
<keyword evidence="2" id="KW-1185">Reference proteome</keyword>
<gene>
    <name evidence="1" type="ORF">TNCV_2504941</name>
</gene>